<feature type="domain" description="TACO1/YebC-like second and third" evidence="7">
    <location>
        <begin position="79"/>
        <end position="236"/>
    </location>
</feature>
<keyword evidence="4 6" id="KW-0238">DNA-binding</keyword>
<dbReference type="Proteomes" id="UP000770785">
    <property type="component" value="Unassembled WGS sequence"/>
</dbReference>
<dbReference type="Pfam" id="PF20772">
    <property type="entry name" value="TACO1_YebC_N"/>
    <property type="match status" value="1"/>
</dbReference>
<evidence type="ECO:0000256" key="6">
    <source>
        <dbReference type="HAMAP-Rule" id="MF_00693"/>
    </source>
</evidence>
<comment type="similarity">
    <text evidence="1 6">Belongs to the TACO1 family.</text>
</comment>
<dbReference type="SUPFAM" id="SSF75625">
    <property type="entry name" value="YebC-like"/>
    <property type="match status" value="1"/>
</dbReference>
<gene>
    <name evidence="9" type="ORF">GGR27_000629</name>
</gene>
<keyword evidence="10" id="KW-1185">Reference proteome</keyword>
<dbReference type="EMBL" id="JAATJH010000001">
    <property type="protein sequence ID" value="NJC25148.1"/>
    <property type="molecule type" value="Genomic_DNA"/>
</dbReference>
<dbReference type="InterPro" id="IPR029072">
    <property type="entry name" value="YebC-like"/>
</dbReference>
<keyword evidence="3 6" id="KW-0805">Transcription regulation</keyword>
<evidence type="ECO:0000313" key="9">
    <source>
        <dbReference type="EMBL" id="NJC25148.1"/>
    </source>
</evidence>
<evidence type="ECO:0000256" key="1">
    <source>
        <dbReference type="ARBA" id="ARBA00008724"/>
    </source>
</evidence>
<dbReference type="Pfam" id="PF01709">
    <property type="entry name" value="Transcrip_reg"/>
    <property type="match status" value="1"/>
</dbReference>
<dbReference type="NCBIfam" id="NF009044">
    <property type="entry name" value="PRK12378.1"/>
    <property type="match status" value="1"/>
</dbReference>
<evidence type="ECO:0000256" key="5">
    <source>
        <dbReference type="ARBA" id="ARBA00023163"/>
    </source>
</evidence>
<feature type="domain" description="TACO1/YebC-like N-terminal" evidence="8">
    <location>
        <begin position="4"/>
        <end position="73"/>
    </location>
</feature>
<organism evidence="9 10">
    <name type="scientific">Neolewinella antarctica</name>
    <dbReference type="NCBI Taxonomy" id="442734"/>
    <lineage>
        <taxon>Bacteria</taxon>
        <taxon>Pseudomonadati</taxon>
        <taxon>Bacteroidota</taxon>
        <taxon>Saprospiria</taxon>
        <taxon>Saprospirales</taxon>
        <taxon>Lewinellaceae</taxon>
        <taxon>Neolewinella</taxon>
    </lineage>
</organism>
<dbReference type="InterPro" id="IPR048300">
    <property type="entry name" value="TACO1_YebC-like_2nd/3rd_dom"/>
</dbReference>
<evidence type="ECO:0000259" key="8">
    <source>
        <dbReference type="Pfam" id="PF20772"/>
    </source>
</evidence>
<evidence type="ECO:0000259" key="7">
    <source>
        <dbReference type="Pfam" id="PF01709"/>
    </source>
</evidence>
<dbReference type="InterPro" id="IPR049083">
    <property type="entry name" value="TACO1_YebC_N"/>
</dbReference>
<dbReference type="PANTHER" id="PTHR12532">
    <property type="entry name" value="TRANSLATIONAL ACTIVATOR OF CYTOCHROME C OXIDASE 1"/>
    <property type="match status" value="1"/>
</dbReference>
<sequence length="244" mass="27191">MGRAFEYRKAAKMKRWAGMAKAFTKVGREINIAIREGGADPDYNPRLRLAINNAKAVNMPKANVDAAIKRATDKDMSAYEEVTFEGYGPHGIAIFIEATSDNNNRTVASIRHAFSKYGGAMGTTGSVDFMFNRRGQFIVKQEDLAGKDVEELELELIDSGLDRIETDEDETSFYTSFEDFAGFGPELEKLGINVSKAELVRLPTHTKKLSDEEVEEVYVLIEKLEEDDDVASVFHTLDDSEEGV</sequence>
<evidence type="ECO:0000256" key="3">
    <source>
        <dbReference type="ARBA" id="ARBA00023015"/>
    </source>
</evidence>
<comment type="caution">
    <text evidence="9">The sequence shown here is derived from an EMBL/GenBank/DDBJ whole genome shotgun (WGS) entry which is preliminary data.</text>
</comment>
<dbReference type="Gene3D" id="3.30.70.980">
    <property type="match status" value="2"/>
</dbReference>
<protein>
    <recommendedName>
        <fullName evidence="6">Probable transcriptional regulatory protein GGR27_000629</fullName>
    </recommendedName>
</protein>
<keyword evidence="5 6" id="KW-0804">Transcription</keyword>
<evidence type="ECO:0000313" key="10">
    <source>
        <dbReference type="Proteomes" id="UP000770785"/>
    </source>
</evidence>
<dbReference type="InterPro" id="IPR026564">
    <property type="entry name" value="Transcrip_reg_TACO1-like_dom3"/>
</dbReference>
<evidence type="ECO:0000256" key="4">
    <source>
        <dbReference type="ARBA" id="ARBA00023125"/>
    </source>
</evidence>
<dbReference type="PANTHER" id="PTHR12532:SF6">
    <property type="entry name" value="TRANSCRIPTIONAL REGULATORY PROTEIN YEBC-RELATED"/>
    <property type="match status" value="1"/>
</dbReference>
<keyword evidence="2 6" id="KW-0963">Cytoplasm</keyword>
<accession>A0ABX0X7E9</accession>
<dbReference type="HAMAP" id="MF_00693">
    <property type="entry name" value="Transcrip_reg_TACO1"/>
    <property type="match status" value="1"/>
</dbReference>
<comment type="subcellular location">
    <subcellularLocation>
        <location evidence="6">Cytoplasm</location>
    </subcellularLocation>
</comment>
<dbReference type="InterPro" id="IPR017856">
    <property type="entry name" value="Integrase-like_N"/>
</dbReference>
<proteinExistence type="inferred from homology"/>
<dbReference type="InterPro" id="IPR002876">
    <property type="entry name" value="Transcrip_reg_TACO1-like"/>
</dbReference>
<evidence type="ECO:0000256" key="2">
    <source>
        <dbReference type="ARBA" id="ARBA00022490"/>
    </source>
</evidence>
<dbReference type="Gene3D" id="1.10.10.200">
    <property type="match status" value="1"/>
</dbReference>
<dbReference type="RefSeq" id="WP_168035914.1">
    <property type="nucleotide sequence ID" value="NZ_JAATJH010000001.1"/>
</dbReference>
<dbReference type="NCBIfam" id="TIGR01033">
    <property type="entry name" value="YebC/PmpR family DNA-binding transcriptional regulator"/>
    <property type="match status" value="1"/>
</dbReference>
<dbReference type="GO" id="GO:0003677">
    <property type="term" value="F:DNA binding"/>
    <property type="evidence" value="ECO:0007669"/>
    <property type="project" value="UniProtKB-KW"/>
</dbReference>
<name>A0ABX0X7E9_9BACT</name>
<reference evidence="9 10" key="1">
    <citation type="submission" date="2020-03" db="EMBL/GenBank/DDBJ databases">
        <title>Genomic Encyclopedia of Type Strains, Phase IV (KMG-IV): sequencing the most valuable type-strain genomes for metagenomic binning, comparative biology and taxonomic classification.</title>
        <authorList>
            <person name="Goeker M."/>
        </authorList>
    </citation>
    <scope>NUCLEOTIDE SEQUENCE [LARGE SCALE GENOMIC DNA]</scope>
    <source>
        <strain evidence="9 10">DSM 105096</strain>
    </source>
</reference>